<dbReference type="Proteomes" id="UP000887580">
    <property type="component" value="Unplaced"/>
</dbReference>
<name>A0AC35FLZ8_9BILA</name>
<evidence type="ECO:0000313" key="2">
    <source>
        <dbReference type="WBParaSite" id="PS1159_v2.g18781.t1"/>
    </source>
</evidence>
<evidence type="ECO:0000313" key="1">
    <source>
        <dbReference type="Proteomes" id="UP000887580"/>
    </source>
</evidence>
<dbReference type="WBParaSite" id="PS1159_v2.g18781.t1">
    <property type="protein sequence ID" value="PS1159_v2.g18781.t1"/>
    <property type="gene ID" value="PS1159_v2.g18781"/>
</dbReference>
<reference evidence="2" key="1">
    <citation type="submission" date="2022-11" db="UniProtKB">
        <authorList>
            <consortium name="WormBaseParasite"/>
        </authorList>
    </citation>
    <scope>IDENTIFICATION</scope>
</reference>
<protein>
    <submittedName>
        <fullName evidence="2">G-protein coupled receptors family 1 profile domain-containing protein</fullName>
    </submittedName>
</protein>
<accession>A0AC35FLZ8</accession>
<organism evidence="1 2">
    <name type="scientific">Panagrolaimus sp. PS1159</name>
    <dbReference type="NCBI Taxonomy" id="55785"/>
    <lineage>
        <taxon>Eukaryota</taxon>
        <taxon>Metazoa</taxon>
        <taxon>Ecdysozoa</taxon>
        <taxon>Nematoda</taxon>
        <taxon>Chromadorea</taxon>
        <taxon>Rhabditida</taxon>
        <taxon>Tylenchina</taxon>
        <taxon>Panagrolaimomorpha</taxon>
        <taxon>Panagrolaimoidea</taxon>
        <taxon>Panagrolaimidae</taxon>
        <taxon>Panagrolaimus</taxon>
    </lineage>
</organism>
<proteinExistence type="predicted"/>
<sequence>MFMDLKEIDKRCSRGLKSNISKEAWENEPFSDKCLQNFFNEMNIHLRPFSEWESTLYTAIYAIISIFAIVGNGVVILAVIRKKDMRTNRNVLIVNLALSNLMLALTTIPFLWLPSMSFDFPYSNFFCKFANALPGSNIYCSTLTISVMAIDRYYSVKNMSIGTDRKQCLRAIIISIIIWILSFLLSFPLLVYYNTSMLYVFKDVWVYDEIKNITSLKSYGWRQCRLEPSKNLDESEDNGGGGFNETRTIQLAMSFLQVLFLYVIPIIVLSIFNVKLTRFLKLNAKQVNQHSETKSPRHIVVQNSEVSPAEKASERRRSRTTALLIAMAMAYGFLWLPFTLVSFLIDLNILDAENKAELIERIDQACKLISILSICVNPFLYGFLNTNFRHEFTDIFHTFMRCLPLWIQKFSSTGSYALISRGQKRATGVLRRMQSSIRTRQSGSSEDKQETTGLHPNNTVETYIQS</sequence>